<dbReference type="Pfam" id="PF00528">
    <property type="entry name" value="BPD_transp_1"/>
    <property type="match status" value="1"/>
</dbReference>
<evidence type="ECO:0000256" key="1">
    <source>
        <dbReference type="ARBA" id="ARBA00004651"/>
    </source>
</evidence>
<dbReference type="GO" id="GO:0055085">
    <property type="term" value="P:transmembrane transport"/>
    <property type="evidence" value="ECO:0007669"/>
    <property type="project" value="InterPro"/>
</dbReference>
<keyword evidence="6 7" id="KW-0472">Membrane</keyword>
<keyword evidence="3" id="KW-1003">Cell membrane</keyword>
<dbReference type="PROSITE" id="PS50928">
    <property type="entry name" value="ABC_TM1"/>
    <property type="match status" value="1"/>
</dbReference>
<dbReference type="CDD" id="cd06261">
    <property type="entry name" value="TM_PBP2"/>
    <property type="match status" value="1"/>
</dbReference>
<gene>
    <name evidence="9" type="ORF">HNR71_003332</name>
    <name evidence="10" type="ORF">HPO96_05550</name>
</gene>
<proteinExistence type="inferred from homology"/>
<evidence type="ECO:0000256" key="5">
    <source>
        <dbReference type="ARBA" id="ARBA00022989"/>
    </source>
</evidence>
<protein>
    <submittedName>
        <fullName evidence="9">Raffinose/stachyose/melibiose transport system permease protein</fullName>
    </submittedName>
    <submittedName>
        <fullName evidence="10">Sugar ABC transporter permease</fullName>
    </submittedName>
</protein>
<dbReference type="PANTHER" id="PTHR30193:SF37">
    <property type="entry name" value="INNER MEMBRANE ABC TRANSPORTER PERMEASE PROTEIN YCJO"/>
    <property type="match status" value="1"/>
</dbReference>
<feature type="transmembrane region" description="Helical" evidence="7">
    <location>
        <begin position="218"/>
        <end position="237"/>
    </location>
</feature>
<dbReference type="EMBL" id="JABJRC010000001">
    <property type="protein sequence ID" value="NOL39704.1"/>
    <property type="molecule type" value="Genomic_DNA"/>
</dbReference>
<feature type="transmembrane region" description="Helical" evidence="7">
    <location>
        <begin position="158"/>
        <end position="179"/>
    </location>
</feature>
<sequence>MTTHRARRQLLPWLPLLPLVAVVGLFAYYPALSAFFHSAFEWNPGSGSTFVGADNYRQMLQDAVWWHSFRNLGVIFVFNLVTWIFPLLAAELLITLKSRRWQFAMRTLLIVPMAFPGVVTALIWGFFYDPNTGVFNQVLAAIGLESLQQNWTGSPNSALISLLLVGFPFIGGLPFLVFYSGLNNIPREIFEAAALDGLGRWGRLWRVDLPLIAGQLRVLLFLVVVGTFQYGFVAYVLTQGGPDNATVVPLLWTISQAFTAANWGYAAALSAVLFTVTLAFSAVIALHRRRETGMADGGRM</sequence>
<feature type="transmembrane region" description="Helical" evidence="7">
    <location>
        <begin position="263"/>
        <end position="286"/>
    </location>
</feature>
<comment type="subcellular location">
    <subcellularLocation>
        <location evidence="1 7">Cell membrane</location>
        <topology evidence="1 7">Multi-pass membrane protein</topology>
    </subcellularLocation>
</comment>
<dbReference type="SUPFAM" id="SSF161098">
    <property type="entry name" value="MetI-like"/>
    <property type="match status" value="1"/>
</dbReference>
<dbReference type="Proteomes" id="UP000534306">
    <property type="component" value="Unassembled WGS sequence"/>
</dbReference>
<reference evidence="10 11" key="1">
    <citation type="submission" date="2020-05" db="EMBL/GenBank/DDBJ databases">
        <title>Genome sequence of Kribbella sandramycini ATCC 39419.</title>
        <authorList>
            <person name="Maclea K.S."/>
            <person name="Fair J.L."/>
        </authorList>
    </citation>
    <scope>NUCLEOTIDE SEQUENCE [LARGE SCALE GENOMIC DNA]</scope>
    <source>
        <strain evidence="10 11">ATCC 39419</strain>
    </source>
</reference>
<feature type="transmembrane region" description="Helical" evidence="7">
    <location>
        <begin position="72"/>
        <end position="96"/>
    </location>
</feature>
<dbReference type="Gene3D" id="1.10.3720.10">
    <property type="entry name" value="MetI-like"/>
    <property type="match status" value="1"/>
</dbReference>
<evidence type="ECO:0000256" key="2">
    <source>
        <dbReference type="ARBA" id="ARBA00022448"/>
    </source>
</evidence>
<keyword evidence="11" id="KW-1185">Reference proteome</keyword>
<comment type="similarity">
    <text evidence="7">Belongs to the binding-protein-dependent transport system permease family.</text>
</comment>
<dbReference type="Proteomes" id="UP000553957">
    <property type="component" value="Unassembled WGS sequence"/>
</dbReference>
<feature type="transmembrane region" description="Helical" evidence="7">
    <location>
        <begin position="12"/>
        <end position="31"/>
    </location>
</feature>
<dbReference type="InterPro" id="IPR035906">
    <property type="entry name" value="MetI-like_sf"/>
</dbReference>
<organism evidence="10 11">
    <name type="scientific">Kribbella sandramycini</name>
    <dbReference type="NCBI Taxonomy" id="60450"/>
    <lineage>
        <taxon>Bacteria</taxon>
        <taxon>Bacillati</taxon>
        <taxon>Actinomycetota</taxon>
        <taxon>Actinomycetes</taxon>
        <taxon>Propionibacteriales</taxon>
        <taxon>Kribbellaceae</taxon>
        <taxon>Kribbella</taxon>
    </lineage>
</organism>
<evidence type="ECO:0000256" key="4">
    <source>
        <dbReference type="ARBA" id="ARBA00022692"/>
    </source>
</evidence>
<feature type="domain" description="ABC transmembrane type-1" evidence="8">
    <location>
        <begin position="68"/>
        <end position="284"/>
    </location>
</feature>
<evidence type="ECO:0000256" key="3">
    <source>
        <dbReference type="ARBA" id="ARBA00022475"/>
    </source>
</evidence>
<dbReference type="GO" id="GO:0005886">
    <property type="term" value="C:plasma membrane"/>
    <property type="evidence" value="ECO:0007669"/>
    <property type="project" value="UniProtKB-SubCell"/>
</dbReference>
<evidence type="ECO:0000313" key="10">
    <source>
        <dbReference type="EMBL" id="NOL39704.1"/>
    </source>
</evidence>
<evidence type="ECO:0000313" key="12">
    <source>
        <dbReference type="Proteomes" id="UP000553957"/>
    </source>
</evidence>
<keyword evidence="5 7" id="KW-1133">Transmembrane helix</keyword>
<evidence type="ECO:0000256" key="6">
    <source>
        <dbReference type="ARBA" id="ARBA00023136"/>
    </source>
</evidence>
<evidence type="ECO:0000313" key="9">
    <source>
        <dbReference type="EMBL" id="MBB6567695.1"/>
    </source>
</evidence>
<reference evidence="9 12" key="2">
    <citation type="submission" date="2020-08" db="EMBL/GenBank/DDBJ databases">
        <title>Sequencing the genomes of 1000 actinobacteria strains.</title>
        <authorList>
            <person name="Klenk H.-P."/>
        </authorList>
    </citation>
    <scope>NUCLEOTIDE SEQUENCE [LARGE SCALE GENOMIC DNA]</scope>
    <source>
        <strain evidence="9 12">DSM 15626</strain>
    </source>
</reference>
<keyword evidence="4 7" id="KW-0812">Transmembrane</keyword>
<dbReference type="AlphaFoldDB" id="A0A7Y4KVX5"/>
<dbReference type="PANTHER" id="PTHR30193">
    <property type="entry name" value="ABC TRANSPORTER PERMEASE PROTEIN"/>
    <property type="match status" value="1"/>
</dbReference>
<evidence type="ECO:0000313" key="11">
    <source>
        <dbReference type="Proteomes" id="UP000534306"/>
    </source>
</evidence>
<dbReference type="InterPro" id="IPR000515">
    <property type="entry name" value="MetI-like"/>
</dbReference>
<dbReference type="RefSeq" id="WP_171671533.1">
    <property type="nucleotide sequence ID" value="NZ_BAAAGT010000003.1"/>
</dbReference>
<dbReference type="InterPro" id="IPR051393">
    <property type="entry name" value="ABC_transporter_permease"/>
</dbReference>
<dbReference type="EMBL" id="JACHKF010000001">
    <property type="protein sequence ID" value="MBB6567695.1"/>
    <property type="molecule type" value="Genomic_DNA"/>
</dbReference>
<evidence type="ECO:0000256" key="7">
    <source>
        <dbReference type="RuleBase" id="RU363032"/>
    </source>
</evidence>
<accession>A0A7Y4KVX5</accession>
<feature type="transmembrane region" description="Helical" evidence="7">
    <location>
        <begin position="108"/>
        <end position="127"/>
    </location>
</feature>
<evidence type="ECO:0000259" key="8">
    <source>
        <dbReference type="PROSITE" id="PS50928"/>
    </source>
</evidence>
<keyword evidence="2 7" id="KW-0813">Transport</keyword>
<comment type="caution">
    <text evidence="10">The sequence shown here is derived from an EMBL/GenBank/DDBJ whole genome shotgun (WGS) entry which is preliminary data.</text>
</comment>
<name>A0A7Y4KVX5_9ACTN</name>